<dbReference type="InterPro" id="IPR049215">
    <property type="entry name" value="DUF6809"/>
</dbReference>
<dbReference type="EMBL" id="QGGY01000016">
    <property type="protein sequence ID" value="PWJ72691.1"/>
    <property type="molecule type" value="Genomic_DNA"/>
</dbReference>
<dbReference type="Pfam" id="PF20648">
    <property type="entry name" value="DUF6809"/>
    <property type="match status" value="1"/>
</dbReference>
<organism evidence="1 2">
    <name type="scientific">Murimonas intestini</name>
    <dbReference type="NCBI Taxonomy" id="1337051"/>
    <lineage>
        <taxon>Bacteria</taxon>
        <taxon>Bacillati</taxon>
        <taxon>Bacillota</taxon>
        <taxon>Clostridia</taxon>
        <taxon>Lachnospirales</taxon>
        <taxon>Lachnospiraceae</taxon>
        <taxon>Murimonas</taxon>
    </lineage>
</organism>
<sequence length="98" mass="11558">MKSILLRLYDGEICPAEQFGLKTEEYRSMRQAQYQHYEDFIEKLKSLAPPLHEKFIDIMDEQLDTVPLELSGSFLDGFRLGARMMIEVYQSNYTDLEE</sequence>
<dbReference type="RefSeq" id="WP_109748166.1">
    <property type="nucleotide sequence ID" value="NZ_JANKBI010000016.1"/>
</dbReference>
<dbReference type="Proteomes" id="UP000245412">
    <property type="component" value="Unassembled WGS sequence"/>
</dbReference>
<protein>
    <submittedName>
        <fullName evidence="1">Uncharacterized protein</fullName>
    </submittedName>
</protein>
<accession>A0AB73SYY6</accession>
<evidence type="ECO:0000313" key="1">
    <source>
        <dbReference type="EMBL" id="PWJ72691.1"/>
    </source>
</evidence>
<evidence type="ECO:0000313" key="2">
    <source>
        <dbReference type="Proteomes" id="UP000245412"/>
    </source>
</evidence>
<dbReference type="AlphaFoldDB" id="A0AB73SYY6"/>
<gene>
    <name evidence="1" type="ORF">C7383_1165</name>
</gene>
<name>A0AB73SYY6_9FIRM</name>
<proteinExistence type="predicted"/>
<keyword evidence="2" id="KW-1185">Reference proteome</keyword>
<comment type="caution">
    <text evidence="1">The sequence shown here is derived from an EMBL/GenBank/DDBJ whole genome shotgun (WGS) entry which is preliminary data.</text>
</comment>
<reference evidence="1 2" key="1">
    <citation type="submission" date="2018-05" db="EMBL/GenBank/DDBJ databases">
        <authorList>
            <person name="Goeker M."/>
            <person name="Huntemann M."/>
            <person name="Clum A."/>
            <person name="Pillay M."/>
            <person name="Palaniappan K."/>
            <person name="Varghese N."/>
            <person name="Mikhailova N."/>
            <person name="Stamatis D."/>
            <person name="Reddy T."/>
            <person name="Daum C."/>
            <person name="Shapiro N."/>
            <person name="Ivanova N."/>
            <person name="Kyrpides N."/>
            <person name="Woyke T."/>
        </authorList>
    </citation>
    <scope>NUCLEOTIDE SEQUENCE [LARGE SCALE GENOMIC DNA]</scope>
    <source>
        <strain evidence="1 2">DSM 26524</strain>
    </source>
</reference>